<keyword evidence="15" id="KW-1185">Reference proteome</keyword>
<reference evidence="14" key="1">
    <citation type="journal article" date="2023" name="GigaByte">
        <title>Genome assembly of the bearded iris, Iris pallida Lam.</title>
        <authorList>
            <person name="Bruccoleri R.E."/>
            <person name="Oakeley E.J."/>
            <person name="Faust A.M.E."/>
            <person name="Altorfer M."/>
            <person name="Dessus-Babus S."/>
            <person name="Burckhardt D."/>
            <person name="Oertli M."/>
            <person name="Naumann U."/>
            <person name="Petersen F."/>
            <person name="Wong J."/>
        </authorList>
    </citation>
    <scope>NUCLEOTIDE SEQUENCE</scope>
    <source>
        <strain evidence="14">GSM-AAB239-AS_SAM_17_03QT</strain>
    </source>
</reference>
<reference evidence="14" key="2">
    <citation type="submission" date="2023-04" db="EMBL/GenBank/DDBJ databases">
        <authorList>
            <person name="Bruccoleri R.E."/>
            <person name="Oakeley E.J."/>
            <person name="Faust A.-M."/>
            <person name="Dessus-Babus S."/>
            <person name="Altorfer M."/>
            <person name="Burckhardt D."/>
            <person name="Oertli M."/>
            <person name="Naumann U."/>
            <person name="Petersen F."/>
            <person name="Wong J."/>
        </authorList>
    </citation>
    <scope>NUCLEOTIDE SEQUENCE</scope>
    <source>
        <strain evidence="14">GSM-AAB239-AS_SAM_17_03QT</strain>
        <tissue evidence="14">Leaf</tissue>
    </source>
</reference>
<organism evidence="14 15">
    <name type="scientific">Iris pallida</name>
    <name type="common">Sweet iris</name>
    <dbReference type="NCBI Taxonomy" id="29817"/>
    <lineage>
        <taxon>Eukaryota</taxon>
        <taxon>Viridiplantae</taxon>
        <taxon>Streptophyta</taxon>
        <taxon>Embryophyta</taxon>
        <taxon>Tracheophyta</taxon>
        <taxon>Spermatophyta</taxon>
        <taxon>Magnoliopsida</taxon>
        <taxon>Liliopsida</taxon>
        <taxon>Asparagales</taxon>
        <taxon>Iridaceae</taxon>
        <taxon>Iridoideae</taxon>
        <taxon>Irideae</taxon>
        <taxon>Iris</taxon>
    </lineage>
</organism>
<dbReference type="PANTHER" id="PTHR31201:SF1">
    <property type="entry name" value="GLYCEROPHOSPHOCHOLINE ACYLTRANSFERASE 1"/>
    <property type="match status" value="1"/>
</dbReference>
<comment type="similarity">
    <text evidence="2">Belongs to the GPC1 family.</text>
</comment>
<evidence type="ECO:0000256" key="1">
    <source>
        <dbReference type="ARBA" id="ARBA00004141"/>
    </source>
</evidence>
<gene>
    <name evidence="14" type="ORF">M6B38_142345</name>
</gene>
<feature type="transmembrane region" description="Helical" evidence="13">
    <location>
        <begin position="13"/>
        <end position="32"/>
    </location>
</feature>
<evidence type="ECO:0000256" key="3">
    <source>
        <dbReference type="ARBA" id="ARBA00019082"/>
    </source>
</evidence>
<feature type="transmembrane region" description="Helical" evidence="13">
    <location>
        <begin position="160"/>
        <end position="182"/>
    </location>
</feature>
<keyword evidence="9 13" id="KW-0472">Membrane</keyword>
<keyword evidence="11" id="KW-1208">Phospholipid metabolism</keyword>
<dbReference type="GO" id="GO:0016020">
    <property type="term" value="C:membrane"/>
    <property type="evidence" value="ECO:0007669"/>
    <property type="project" value="UniProtKB-SubCell"/>
</dbReference>
<evidence type="ECO:0000256" key="7">
    <source>
        <dbReference type="ARBA" id="ARBA00022989"/>
    </source>
</evidence>
<evidence type="ECO:0000313" key="15">
    <source>
        <dbReference type="Proteomes" id="UP001140949"/>
    </source>
</evidence>
<keyword evidence="12" id="KW-0012">Acyltransferase</keyword>
<evidence type="ECO:0000256" key="12">
    <source>
        <dbReference type="ARBA" id="ARBA00023315"/>
    </source>
</evidence>
<keyword evidence="4" id="KW-0444">Lipid biosynthesis</keyword>
<dbReference type="EMBL" id="JANAVB010030220">
    <property type="protein sequence ID" value="KAJ6813617.1"/>
    <property type="molecule type" value="Genomic_DNA"/>
</dbReference>
<feature type="transmembrane region" description="Helical" evidence="13">
    <location>
        <begin position="44"/>
        <end position="63"/>
    </location>
</feature>
<comment type="caution">
    <text evidence="14">The sequence shown here is derived from an EMBL/GenBank/DDBJ whole genome shotgun (WGS) entry which is preliminary data.</text>
</comment>
<dbReference type="PANTHER" id="PTHR31201">
    <property type="entry name" value="OS01G0585100 PROTEIN"/>
    <property type="match status" value="1"/>
</dbReference>
<evidence type="ECO:0000256" key="13">
    <source>
        <dbReference type="SAM" id="Phobius"/>
    </source>
</evidence>
<keyword evidence="7 13" id="KW-1133">Transmembrane helix</keyword>
<dbReference type="InterPro" id="IPR021261">
    <property type="entry name" value="GPCAT"/>
</dbReference>
<evidence type="ECO:0000256" key="5">
    <source>
        <dbReference type="ARBA" id="ARBA00022679"/>
    </source>
</evidence>
<name>A0AAX6FAY0_IRIPA</name>
<dbReference type="AlphaFoldDB" id="A0AAX6FAY0"/>
<keyword evidence="5" id="KW-0808">Transferase</keyword>
<evidence type="ECO:0000313" key="14">
    <source>
        <dbReference type="EMBL" id="KAJ6813617.1"/>
    </source>
</evidence>
<keyword evidence="10" id="KW-0594">Phospholipid biosynthesis</keyword>
<feature type="transmembrane region" description="Helical" evidence="13">
    <location>
        <begin position="91"/>
        <end position="113"/>
    </location>
</feature>
<proteinExistence type="inferred from homology"/>
<sequence length="249" mass="29031">MIMLLFYPKNEKLFMVCFSFAEGPLAWALIIWRCSLVFSSVDKIVSVLIHLLPGIVFFTIRWWDPETFAAMHPEGKAARTSWPYVGDKSYLWTWLFVVPLVAYTLWQLLYFLIVNVLRRQRLLQDPEVMTSYRELSKKAQKANNVWWRLSGLLGDQKRPFMYILLQAGFTVATLAITVPIFLSYEMHFTFQILKLSATIWNGGSFLLEVMPRQVVLKEKKKLEMQPIPELQAQLVLDHPDNNTPVQQNS</sequence>
<evidence type="ECO:0000256" key="6">
    <source>
        <dbReference type="ARBA" id="ARBA00022692"/>
    </source>
</evidence>
<dbReference type="GO" id="GO:0006656">
    <property type="term" value="P:phosphatidylcholine biosynthetic process"/>
    <property type="evidence" value="ECO:0007669"/>
    <property type="project" value="TreeGrafter"/>
</dbReference>
<evidence type="ECO:0000256" key="2">
    <source>
        <dbReference type="ARBA" id="ARBA00006675"/>
    </source>
</evidence>
<evidence type="ECO:0000256" key="9">
    <source>
        <dbReference type="ARBA" id="ARBA00023136"/>
    </source>
</evidence>
<evidence type="ECO:0000256" key="10">
    <source>
        <dbReference type="ARBA" id="ARBA00023209"/>
    </source>
</evidence>
<accession>A0AAX6FAY0</accession>
<dbReference type="GO" id="GO:0016746">
    <property type="term" value="F:acyltransferase activity"/>
    <property type="evidence" value="ECO:0007669"/>
    <property type="project" value="UniProtKB-KW"/>
</dbReference>
<dbReference type="Pfam" id="PF10998">
    <property type="entry name" value="DUF2838"/>
    <property type="match status" value="1"/>
</dbReference>
<keyword evidence="8" id="KW-0443">Lipid metabolism</keyword>
<keyword evidence="6 13" id="KW-0812">Transmembrane</keyword>
<evidence type="ECO:0000256" key="11">
    <source>
        <dbReference type="ARBA" id="ARBA00023264"/>
    </source>
</evidence>
<protein>
    <recommendedName>
        <fullName evidence="3">Glycerophosphocholine acyltransferase 1</fullName>
    </recommendedName>
</protein>
<comment type="subcellular location">
    <subcellularLocation>
        <location evidence="1">Membrane</location>
        <topology evidence="1">Multi-pass membrane protein</topology>
    </subcellularLocation>
</comment>
<dbReference type="Proteomes" id="UP001140949">
    <property type="component" value="Unassembled WGS sequence"/>
</dbReference>
<evidence type="ECO:0000256" key="4">
    <source>
        <dbReference type="ARBA" id="ARBA00022516"/>
    </source>
</evidence>
<evidence type="ECO:0000256" key="8">
    <source>
        <dbReference type="ARBA" id="ARBA00023098"/>
    </source>
</evidence>